<keyword evidence="4 6" id="KW-1133">Transmembrane helix</keyword>
<name>A0A6G1HXN1_9PEZI</name>
<dbReference type="AlphaFoldDB" id="A0A6G1HXN1"/>
<evidence type="ECO:0000256" key="2">
    <source>
        <dbReference type="ARBA" id="ARBA00006824"/>
    </source>
</evidence>
<evidence type="ECO:0000256" key="1">
    <source>
        <dbReference type="ARBA" id="ARBA00004141"/>
    </source>
</evidence>
<feature type="transmembrane region" description="Helical" evidence="6">
    <location>
        <begin position="228"/>
        <end position="249"/>
    </location>
</feature>
<sequence>MFSIARASIERLSPRSRRASEASQRPHKISKLRTLLSSPIAVGTFQATLLGVISNVVAQAIGLYRAKITDFDPIEILRFALFNLLISPPVFWWQVWLEDTFPGFYEPVTEDTEPTLPLDELNRDTDADLNADVEHAAPLMGPAAAEASAKPRLHITYLVIKVVLDCTFGALWYNTVFLVLMSVLKGFSAGQVWEAVRTETLPMMLAGGLVWPLAAVINFVWIPVERRVVWYAAVGLIWGIYISGVSLGMGG</sequence>
<keyword evidence="3 6" id="KW-0812">Transmembrane</keyword>
<evidence type="ECO:0000256" key="3">
    <source>
        <dbReference type="ARBA" id="ARBA00022692"/>
    </source>
</evidence>
<gene>
    <name evidence="7" type="ORF">EJ06DRAFT_556795</name>
</gene>
<dbReference type="Proteomes" id="UP000799640">
    <property type="component" value="Unassembled WGS sequence"/>
</dbReference>
<evidence type="ECO:0000256" key="4">
    <source>
        <dbReference type="ARBA" id="ARBA00022989"/>
    </source>
</evidence>
<comment type="subcellular location">
    <subcellularLocation>
        <location evidence="1">Membrane</location>
        <topology evidence="1">Multi-pass membrane protein</topology>
    </subcellularLocation>
</comment>
<proteinExistence type="inferred from homology"/>
<dbReference type="GO" id="GO:0005778">
    <property type="term" value="C:peroxisomal membrane"/>
    <property type="evidence" value="ECO:0007669"/>
    <property type="project" value="TreeGrafter"/>
</dbReference>
<reference evidence="7" key="1">
    <citation type="journal article" date="2020" name="Stud. Mycol.">
        <title>101 Dothideomycetes genomes: a test case for predicting lifestyles and emergence of pathogens.</title>
        <authorList>
            <person name="Haridas S."/>
            <person name="Albert R."/>
            <person name="Binder M."/>
            <person name="Bloem J."/>
            <person name="Labutti K."/>
            <person name="Salamov A."/>
            <person name="Andreopoulos B."/>
            <person name="Baker S."/>
            <person name="Barry K."/>
            <person name="Bills G."/>
            <person name="Bluhm B."/>
            <person name="Cannon C."/>
            <person name="Castanera R."/>
            <person name="Culley D."/>
            <person name="Daum C."/>
            <person name="Ezra D."/>
            <person name="Gonzalez J."/>
            <person name="Henrissat B."/>
            <person name="Kuo A."/>
            <person name="Liang C."/>
            <person name="Lipzen A."/>
            <person name="Lutzoni F."/>
            <person name="Magnuson J."/>
            <person name="Mondo S."/>
            <person name="Nolan M."/>
            <person name="Ohm R."/>
            <person name="Pangilinan J."/>
            <person name="Park H.-J."/>
            <person name="Ramirez L."/>
            <person name="Alfaro M."/>
            <person name="Sun H."/>
            <person name="Tritt A."/>
            <person name="Yoshinaga Y."/>
            <person name="Zwiers L.-H."/>
            <person name="Turgeon B."/>
            <person name="Goodwin S."/>
            <person name="Spatafora J."/>
            <person name="Crous P."/>
            <person name="Grigoriev I."/>
        </authorList>
    </citation>
    <scope>NUCLEOTIDE SEQUENCE</scope>
    <source>
        <strain evidence="7">CBS 262.69</strain>
    </source>
</reference>
<dbReference type="PANTHER" id="PTHR11266:SF80">
    <property type="entry name" value="PEROXISOMAL MEMBRANE PROTEIN 2"/>
    <property type="match status" value="1"/>
</dbReference>
<dbReference type="OrthoDB" id="10267969at2759"/>
<dbReference type="InterPro" id="IPR007248">
    <property type="entry name" value="Mpv17_PMP22"/>
</dbReference>
<organism evidence="7 8">
    <name type="scientific">Trichodelitschia bisporula</name>
    <dbReference type="NCBI Taxonomy" id="703511"/>
    <lineage>
        <taxon>Eukaryota</taxon>
        <taxon>Fungi</taxon>
        <taxon>Dikarya</taxon>
        <taxon>Ascomycota</taxon>
        <taxon>Pezizomycotina</taxon>
        <taxon>Dothideomycetes</taxon>
        <taxon>Dothideomycetes incertae sedis</taxon>
        <taxon>Phaeotrichales</taxon>
        <taxon>Phaeotrichaceae</taxon>
        <taxon>Trichodelitschia</taxon>
    </lineage>
</organism>
<accession>A0A6G1HXN1</accession>
<dbReference type="PANTHER" id="PTHR11266">
    <property type="entry name" value="PEROXISOMAL MEMBRANE PROTEIN 2, PXMP2 MPV17"/>
    <property type="match status" value="1"/>
</dbReference>
<feature type="transmembrane region" description="Helical" evidence="6">
    <location>
        <begin position="201"/>
        <end position="222"/>
    </location>
</feature>
<evidence type="ECO:0000313" key="8">
    <source>
        <dbReference type="Proteomes" id="UP000799640"/>
    </source>
</evidence>
<protein>
    <submittedName>
        <fullName evidence="7">Uncharacterized protein</fullName>
    </submittedName>
</protein>
<evidence type="ECO:0000313" key="7">
    <source>
        <dbReference type="EMBL" id="KAF2400495.1"/>
    </source>
</evidence>
<dbReference type="EMBL" id="ML996695">
    <property type="protein sequence ID" value="KAF2400495.1"/>
    <property type="molecule type" value="Genomic_DNA"/>
</dbReference>
<comment type="similarity">
    <text evidence="2 6">Belongs to the peroxisomal membrane protein PXMP2/4 family.</text>
</comment>
<evidence type="ECO:0000256" key="6">
    <source>
        <dbReference type="RuleBase" id="RU363053"/>
    </source>
</evidence>
<evidence type="ECO:0000256" key="5">
    <source>
        <dbReference type="ARBA" id="ARBA00023136"/>
    </source>
</evidence>
<dbReference type="Pfam" id="PF04117">
    <property type="entry name" value="Mpv17_PMP22"/>
    <property type="match status" value="1"/>
</dbReference>
<keyword evidence="8" id="KW-1185">Reference proteome</keyword>
<feature type="transmembrane region" description="Helical" evidence="6">
    <location>
        <begin position="158"/>
        <end position="180"/>
    </location>
</feature>
<keyword evidence="5 6" id="KW-0472">Membrane</keyword>